<name>A0AAW0ED95_9AGAR</name>
<dbReference type="GO" id="GO:0006900">
    <property type="term" value="P:vesicle budding from membrane"/>
    <property type="evidence" value="ECO:0007669"/>
    <property type="project" value="TreeGrafter"/>
</dbReference>
<organism evidence="7 8">
    <name type="scientific">Favolaschia claudopus</name>
    <dbReference type="NCBI Taxonomy" id="2862362"/>
    <lineage>
        <taxon>Eukaryota</taxon>
        <taxon>Fungi</taxon>
        <taxon>Dikarya</taxon>
        <taxon>Basidiomycota</taxon>
        <taxon>Agaricomycotina</taxon>
        <taxon>Agaricomycetes</taxon>
        <taxon>Agaricomycetidae</taxon>
        <taxon>Agaricales</taxon>
        <taxon>Marasmiineae</taxon>
        <taxon>Mycenaceae</taxon>
        <taxon>Favolaschia</taxon>
    </lineage>
</organism>
<dbReference type="AlphaFoldDB" id="A0AAW0ED95"/>
<dbReference type="GO" id="GO:0032511">
    <property type="term" value="P:late endosome to vacuole transport via multivesicular body sorting pathway"/>
    <property type="evidence" value="ECO:0007669"/>
    <property type="project" value="TreeGrafter"/>
</dbReference>
<keyword evidence="8" id="KW-1185">Reference proteome</keyword>
<accession>A0AAW0ED95</accession>
<dbReference type="GO" id="GO:0000815">
    <property type="term" value="C:ESCRT III complex"/>
    <property type="evidence" value="ECO:0007669"/>
    <property type="project" value="TreeGrafter"/>
</dbReference>
<keyword evidence="6" id="KW-0175">Coiled coil</keyword>
<evidence type="ECO:0000256" key="1">
    <source>
        <dbReference type="ARBA" id="ARBA00004177"/>
    </source>
</evidence>
<evidence type="ECO:0000256" key="4">
    <source>
        <dbReference type="ARBA" id="ARBA00040017"/>
    </source>
</evidence>
<feature type="coiled-coil region" evidence="6">
    <location>
        <begin position="14"/>
        <end position="41"/>
    </location>
</feature>
<evidence type="ECO:0000256" key="5">
    <source>
        <dbReference type="ARBA" id="ARBA00042586"/>
    </source>
</evidence>
<comment type="subcellular location">
    <subcellularLocation>
        <location evidence="1">Endosome</location>
    </subcellularLocation>
</comment>
<dbReference type="EMBL" id="JAWWNJ010000002">
    <property type="protein sequence ID" value="KAK7062324.1"/>
    <property type="molecule type" value="Genomic_DNA"/>
</dbReference>
<dbReference type="InterPro" id="IPR005024">
    <property type="entry name" value="Snf7_fam"/>
</dbReference>
<evidence type="ECO:0000313" key="7">
    <source>
        <dbReference type="EMBL" id="KAK7062324.1"/>
    </source>
</evidence>
<gene>
    <name evidence="7" type="ORF">R3P38DRAFT_2678837</name>
</gene>
<dbReference type="PANTHER" id="PTHR22761">
    <property type="entry name" value="CHARGED MULTIVESICULAR BODY PROTEIN"/>
    <property type="match status" value="1"/>
</dbReference>
<reference evidence="7 8" key="1">
    <citation type="journal article" date="2024" name="J Genomics">
        <title>Draft genome sequencing and assembly of Favolaschia claudopus CIRM-BRFM 2984 isolated from oak limbs.</title>
        <authorList>
            <person name="Navarro D."/>
            <person name="Drula E."/>
            <person name="Chaduli D."/>
            <person name="Cazenave R."/>
            <person name="Ahrendt S."/>
            <person name="Wang J."/>
            <person name="Lipzen A."/>
            <person name="Daum C."/>
            <person name="Barry K."/>
            <person name="Grigoriev I.V."/>
            <person name="Favel A."/>
            <person name="Rosso M.N."/>
            <person name="Martin F."/>
        </authorList>
    </citation>
    <scope>NUCLEOTIDE SEQUENCE [LARGE SCALE GENOMIC DNA]</scope>
    <source>
        <strain evidence="7 8">CIRM-BRFM 2984</strain>
    </source>
</reference>
<sequence length="218" mass="24010">MSGIMSYFGRRDTKQSAREAIIKLRQQLVMLEKKEHLLEKEVDQELKTAKANAVSNKALATTALKRKRAKETQLEQLRGQQMQLQTQTDVLESTLINIETVAAMKKSSEAMQGLIGGASASNVDATMAQIAEQQEAAKEISDMISKPLGDVDGLDDEDILVELGMLEDEVLSERLAGAEHVPMVMPDGVAHRREAPAVSMTEDEDEIAIRQMQAEMGM</sequence>
<protein>
    <recommendedName>
        <fullName evidence="4">Vacuolar-sorting protein SNF7</fullName>
    </recommendedName>
    <alternativeName>
        <fullName evidence="5">Vacuolar protein-sorting-associated protein 32</fullName>
    </alternativeName>
</protein>
<evidence type="ECO:0000256" key="3">
    <source>
        <dbReference type="ARBA" id="ARBA00022753"/>
    </source>
</evidence>
<evidence type="ECO:0000313" key="8">
    <source>
        <dbReference type="Proteomes" id="UP001362999"/>
    </source>
</evidence>
<dbReference type="GO" id="GO:0005771">
    <property type="term" value="C:multivesicular body"/>
    <property type="evidence" value="ECO:0007669"/>
    <property type="project" value="TreeGrafter"/>
</dbReference>
<comment type="similarity">
    <text evidence="2">Belongs to the SNF7 family.</text>
</comment>
<evidence type="ECO:0000256" key="6">
    <source>
        <dbReference type="SAM" id="Coils"/>
    </source>
</evidence>
<dbReference type="PANTHER" id="PTHR22761:SF10">
    <property type="entry name" value="GH13992P"/>
    <property type="match status" value="1"/>
</dbReference>
<dbReference type="Pfam" id="PF03357">
    <property type="entry name" value="Snf7"/>
    <property type="match status" value="1"/>
</dbReference>
<proteinExistence type="inferred from homology"/>
<dbReference type="GO" id="GO:0009898">
    <property type="term" value="C:cytoplasmic side of plasma membrane"/>
    <property type="evidence" value="ECO:0007669"/>
    <property type="project" value="TreeGrafter"/>
</dbReference>
<keyword evidence="3" id="KW-0967">Endosome</keyword>
<dbReference type="Proteomes" id="UP001362999">
    <property type="component" value="Unassembled WGS sequence"/>
</dbReference>
<evidence type="ECO:0000256" key="2">
    <source>
        <dbReference type="ARBA" id="ARBA00006190"/>
    </source>
</evidence>
<dbReference type="Gene3D" id="1.10.287.1060">
    <property type="entry name" value="ESAT-6-like"/>
    <property type="match status" value="1"/>
</dbReference>
<comment type="caution">
    <text evidence="7">The sequence shown here is derived from an EMBL/GenBank/DDBJ whole genome shotgun (WGS) entry which is preliminary data.</text>
</comment>